<dbReference type="InterPro" id="IPR000717">
    <property type="entry name" value="PCI_dom"/>
</dbReference>
<accession>Q751L6</accession>
<dbReference type="Gene3D" id="1.25.40.990">
    <property type="match status" value="1"/>
</dbReference>
<sequence>MNNYNQVTPLKLGGGTRARARGDAAIAAGTGSRGAASEAGSQSCMYSGKPDEPYPTSKGCSGLPENHHSSFVLLPQYHKGGAGLPQPNSTGTLGVPVNLYVPDYSLFFGAQNASCDKPQSLINWIDRQYARGMREKFGQAKMATFVDQASKLVSRAYAAGKVWQNDWLRQPDVPVFNRGSNVRPMQLVCEIGTSSVGRKRNSSSSAETLGRGPSWDGSDLHSNTTVTLGKQVDSSQAKGKKRKALSEQDRKRLRLERFASNSDAAKRTRRSDDEDYSNLNATSNHSYKFDKNRPVVGRCRTLEKRYLRLTSEPDPEKVRPLDVLEKAYEFIMNKYRSKEATYPYVCDQFKSMRQDLKVQIIENDFTLKVYQTHARIALVNGDLGEYNQCQGSIMELYERDNVAKHHFSEFMSYRILYYLLTEDHAAIDELRLKILTEHVDQSADTTIRLAFEMAQAQAQGDYHTFMKLYAQTVGPMRALVNEFIKRERLRALKTMCSAYKQLRLTFLVSELSLKDEDETFKFLNDFDLFNSVVLPEGDADTMYLNFKECRAKIMDHYNKSMKVDIKGQK</sequence>
<proteinExistence type="predicted"/>
<dbReference type="PROSITE" id="PS50250">
    <property type="entry name" value="PCI"/>
    <property type="match status" value="1"/>
</dbReference>
<dbReference type="PANTHER" id="PTHR12436:SF4">
    <property type="entry name" value="LEUKOCYTE RECEPTOR CLUSTER MEMBER 8"/>
    <property type="match status" value="1"/>
</dbReference>
<dbReference type="GeneID" id="4622645"/>
<dbReference type="Proteomes" id="UP000000591">
    <property type="component" value="Chromosome VII"/>
</dbReference>
<organism evidence="3 4">
    <name type="scientific">Eremothecium gossypii (strain ATCC 10895 / CBS 109.51 / FGSC 9923 / NRRL Y-1056)</name>
    <name type="common">Yeast</name>
    <name type="synonym">Ashbya gossypii</name>
    <dbReference type="NCBI Taxonomy" id="284811"/>
    <lineage>
        <taxon>Eukaryota</taxon>
        <taxon>Fungi</taxon>
        <taxon>Dikarya</taxon>
        <taxon>Ascomycota</taxon>
        <taxon>Saccharomycotina</taxon>
        <taxon>Saccharomycetes</taxon>
        <taxon>Saccharomycetales</taxon>
        <taxon>Saccharomycetaceae</taxon>
        <taxon>Eremothecium</taxon>
    </lineage>
</organism>
<reference evidence="4" key="2">
    <citation type="journal article" date="2013" name="G3 (Bethesda)">
        <title>Genomes of Ashbya fungi isolated from insects reveal four mating-type loci, numerous translocations, lack of transposons, and distinct gene duplications.</title>
        <authorList>
            <person name="Dietrich F.S."/>
            <person name="Voegeli S."/>
            <person name="Kuo S."/>
            <person name="Philippsen P."/>
        </authorList>
    </citation>
    <scope>GENOME REANNOTATION</scope>
    <source>
        <strain evidence="4">ATCC 10895 / CBS 109.51 / FGSC 9923 / NRRL Y-1056</strain>
    </source>
</reference>
<dbReference type="FunCoup" id="Q751L6">
    <property type="interactions" value="55"/>
</dbReference>
<dbReference type="EMBL" id="AE016820">
    <property type="protein sequence ID" value="AAS54176.2"/>
    <property type="molecule type" value="Genomic_DNA"/>
</dbReference>
<keyword evidence="4" id="KW-1185">Reference proteome</keyword>
<dbReference type="Pfam" id="PF03399">
    <property type="entry name" value="SAC3_GANP"/>
    <property type="match status" value="1"/>
</dbReference>
<dbReference type="STRING" id="284811.Q751L6"/>
<gene>
    <name evidence="3" type="ORF">AGOS_AGL315W</name>
</gene>
<evidence type="ECO:0000313" key="4">
    <source>
        <dbReference type="Proteomes" id="UP000000591"/>
    </source>
</evidence>
<dbReference type="InterPro" id="IPR045107">
    <property type="entry name" value="SAC3/GANP/THP3"/>
</dbReference>
<dbReference type="InterPro" id="IPR005062">
    <property type="entry name" value="SAC3/GANP/THP3_conserved"/>
</dbReference>
<dbReference type="AlphaFoldDB" id="Q751L6"/>
<dbReference type="GO" id="GO:0005634">
    <property type="term" value="C:nucleus"/>
    <property type="evidence" value="ECO:0000318"/>
    <property type="project" value="GO_Central"/>
</dbReference>
<dbReference type="KEGG" id="ago:AGOS_AGL315W"/>
<dbReference type="PANTHER" id="PTHR12436">
    <property type="entry name" value="80 KDA MCM3-ASSOCIATED PROTEIN"/>
    <property type="match status" value="1"/>
</dbReference>
<reference evidence="3 4" key="1">
    <citation type="journal article" date="2004" name="Science">
        <title>The Ashbya gossypii genome as a tool for mapping the ancient Saccharomyces cerevisiae genome.</title>
        <authorList>
            <person name="Dietrich F.S."/>
            <person name="Voegeli S."/>
            <person name="Brachat S."/>
            <person name="Lerch A."/>
            <person name="Gates K."/>
            <person name="Steiner S."/>
            <person name="Mohr C."/>
            <person name="Pohlmann R."/>
            <person name="Luedi P."/>
            <person name="Choi S."/>
            <person name="Wing R.A."/>
            <person name="Flavier A."/>
            <person name="Gaffney T.D."/>
            <person name="Philippsen P."/>
        </authorList>
    </citation>
    <scope>NUCLEOTIDE SEQUENCE [LARGE SCALE GENOMIC DNA]</scope>
    <source>
        <strain evidence="4">ATCC 10895 / CBS 109.51 / FGSC 9923 / NRRL Y-1056</strain>
    </source>
</reference>
<evidence type="ECO:0000313" key="3">
    <source>
        <dbReference type="EMBL" id="AAS54176.2"/>
    </source>
</evidence>
<protein>
    <submittedName>
        <fullName evidence="3">AGL315Wp</fullName>
    </submittedName>
</protein>
<feature type="region of interest" description="Disordered" evidence="1">
    <location>
        <begin position="29"/>
        <end position="50"/>
    </location>
</feature>
<dbReference type="eggNOG" id="KOG1861">
    <property type="taxonomic scope" value="Eukaryota"/>
</dbReference>
<feature type="compositionally biased region" description="Polar residues" evidence="1">
    <location>
        <begin position="220"/>
        <end position="237"/>
    </location>
</feature>
<dbReference type="OMA" id="FAQISEF"/>
<feature type="domain" description="PCI" evidence="2">
    <location>
        <begin position="382"/>
        <end position="551"/>
    </location>
</feature>
<feature type="region of interest" description="Disordered" evidence="1">
    <location>
        <begin position="194"/>
        <end position="284"/>
    </location>
</feature>
<dbReference type="RefSeq" id="NP_986352.2">
    <property type="nucleotide sequence ID" value="NM_211414.2"/>
</dbReference>
<dbReference type="OrthoDB" id="199574at2759"/>
<dbReference type="InParanoid" id="Q751L6"/>
<evidence type="ECO:0000259" key="2">
    <source>
        <dbReference type="PROSITE" id="PS50250"/>
    </source>
</evidence>
<name>Q751L6_EREGS</name>
<dbReference type="HOGENOM" id="CLU_015513_4_0_1"/>
<evidence type="ECO:0000256" key="1">
    <source>
        <dbReference type="SAM" id="MobiDB-lite"/>
    </source>
</evidence>